<dbReference type="PROSITE" id="PS51257">
    <property type="entry name" value="PROKAR_LIPOPROTEIN"/>
    <property type="match status" value="1"/>
</dbReference>
<dbReference type="AlphaFoldDB" id="A0A848LCU5"/>
<gene>
    <name evidence="2" type="ORF">HG543_00010</name>
</gene>
<comment type="caution">
    <text evidence="2">The sequence shown here is derived from an EMBL/GenBank/DDBJ whole genome shotgun (WGS) entry which is preliminary data.</text>
</comment>
<feature type="region of interest" description="Disordered" evidence="1">
    <location>
        <begin position="23"/>
        <end position="62"/>
    </location>
</feature>
<reference evidence="2 3" key="1">
    <citation type="submission" date="2020-04" db="EMBL/GenBank/DDBJ databases">
        <title>Draft genome of Pyxidicoccus fallax type strain.</title>
        <authorList>
            <person name="Whitworth D.E."/>
        </authorList>
    </citation>
    <scope>NUCLEOTIDE SEQUENCE [LARGE SCALE GENOMIC DNA]</scope>
    <source>
        <strain evidence="2 3">DSM 14698</strain>
    </source>
</reference>
<feature type="compositionally biased region" description="Pro residues" evidence="1">
    <location>
        <begin position="23"/>
        <end position="38"/>
    </location>
</feature>
<name>A0A848LCU5_9BACT</name>
<evidence type="ECO:0000256" key="1">
    <source>
        <dbReference type="SAM" id="MobiDB-lite"/>
    </source>
</evidence>
<dbReference type="InterPro" id="IPR030916">
    <property type="entry name" value="ELWxxDGT_rpt"/>
</dbReference>
<evidence type="ECO:0008006" key="4">
    <source>
        <dbReference type="Google" id="ProtNLM"/>
    </source>
</evidence>
<dbReference type="EMBL" id="JABBJJ010000001">
    <property type="protein sequence ID" value="NMO13258.1"/>
    <property type="molecule type" value="Genomic_DNA"/>
</dbReference>
<sequence>MRWWRQLSVVLALLCGCATSPGGKPPPEGNGPPPPVPDTLPWTPCGRTAIPLGPAPEESDRGVPEMVDGERALFFVAEAGATGQGVWASRGTRGPGSCLVRVLSPGPTGLGPSEATRVGNRVFFAAEDPEHGRELWVSDGSAGGTRRVKDLWPGKTGSEPQSLLEYNGLLYFAASDPEHGRELWRSDGTDEGTVLVQDLDPGPEGTSPDRMTRGGDGALYFLAHFQGLSTVLMRSDGGPGAVELARVPSEGGILESLTTAGRRLFFVMGHLHDPEMHLMATEGGAPTLVSMFAQVGGMAALGGQLYFSATTGKAGTDAELWRSDGTEKGTQRVKDLRAGEAGSAPGGLTVMGNRLFFAADDGTHGRELWVSDGTESGTHLVMDLEPGAGSASPAELMVAQGNLFFSAEVTGRGREPWVSNGTAEGTVPLDELAPGALSSDPRRFVRAGEDVFFTAADGTGTRKLWALPLRPQGQCGASASWQALRRDVVTSAR</sequence>
<dbReference type="SUPFAM" id="SSF63825">
    <property type="entry name" value="YWTD domain"/>
    <property type="match status" value="1"/>
</dbReference>
<evidence type="ECO:0000313" key="2">
    <source>
        <dbReference type="EMBL" id="NMO13258.1"/>
    </source>
</evidence>
<organism evidence="2 3">
    <name type="scientific">Pyxidicoccus fallax</name>
    <dbReference type="NCBI Taxonomy" id="394095"/>
    <lineage>
        <taxon>Bacteria</taxon>
        <taxon>Pseudomonadati</taxon>
        <taxon>Myxococcota</taxon>
        <taxon>Myxococcia</taxon>
        <taxon>Myxococcales</taxon>
        <taxon>Cystobacterineae</taxon>
        <taxon>Myxococcaceae</taxon>
        <taxon>Pyxidicoccus</taxon>
    </lineage>
</organism>
<dbReference type="NCBIfam" id="TIGR04534">
    <property type="entry name" value="ELWxxDGT_rpt"/>
    <property type="match status" value="3"/>
</dbReference>
<dbReference type="Proteomes" id="UP000518300">
    <property type="component" value="Unassembled WGS sequence"/>
</dbReference>
<keyword evidence="3" id="KW-1185">Reference proteome</keyword>
<accession>A0A848LCU5</accession>
<proteinExistence type="predicted"/>
<evidence type="ECO:0000313" key="3">
    <source>
        <dbReference type="Proteomes" id="UP000518300"/>
    </source>
</evidence>
<protein>
    <recommendedName>
        <fullName evidence="4">Lipoprotein</fullName>
    </recommendedName>
</protein>
<dbReference type="RefSeq" id="WP_169342540.1">
    <property type="nucleotide sequence ID" value="NZ_JABBJJ010000001.1"/>
</dbReference>